<dbReference type="Proteomes" id="UP000253034">
    <property type="component" value="Unassembled WGS sequence"/>
</dbReference>
<dbReference type="OrthoDB" id="2112909at2"/>
<organism evidence="2 3">
    <name type="scientific">Anaerobacterium chartisolvens</name>
    <dbReference type="NCBI Taxonomy" id="1297424"/>
    <lineage>
        <taxon>Bacteria</taxon>
        <taxon>Bacillati</taxon>
        <taxon>Bacillota</taxon>
        <taxon>Clostridia</taxon>
        <taxon>Eubacteriales</taxon>
        <taxon>Oscillospiraceae</taxon>
        <taxon>Anaerobacterium</taxon>
    </lineage>
</organism>
<proteinExistence type="predicted"/>
<feature type="transmembrane region" description="Helical" evidence="1">
    <location>
        <begin position="29"/>
        <end position="48"/>
    </location>
</feature>
<dbReference type="EMBL" id="QPJT01000001">
    <property type="protein sequence ID" value="RCX20971.1"/>
    <property type="molecule type" value="Genomic_DNA"/>
</dbReference>
<evidence type="ECO:0000313" key="2">
    <source>
        <dbReference type="EMBL" id="RCX20971.1"/>
    </source>
</evidence>
<evidence type="ECO:0000256" key="1">
    <source>
        <dbReference type="SAM" id="Phobius"/>
    </source>
</evidence>
<evidence type="ECO:0000313" key="3">
    <source>
        <dbReference type="Proteomes" id="UP000253034"/>
    </source>
</evidence>
<comment type="caution">
    <text evidence="2">The sequence shown here is derived from an EMBL/GenBank/DDBJ whole genome shotgun (WGS) entry which is preliminary data.</text>
</comment>
<sequence length="72" mass="8420">MIFILVAILAVTGFFGVRELVLKRYWRELVLYSFLFLCGSALSILQAMRIDLPDPNIALQYVFKDILNLYYK</sequence>
<gene>
    <name evidence="2" type="ORF">DFR58_101175</name>
</gene>
<name>A0A369BHT5_9FIRM</name>
<keyword evidence="1" id="KW-0472">Membrane</keyword>
<dbReference type="AlphaFoldDB" id="A0A369BHT5"/>
<protein>
    <submittedName>
        <fullName evidence="2">Uncharacterized protein</fullName>
    </submittedName>
</protein>
<keyword evidence="1" id="KW-0812">Transmembrane</keyword>
<dbReference type="RefSeq" id="WP_114295917.1">
    <property type="nucleotide sequence ID" value="NZ_QPJT01000001.1"/>
</dbReference>
<reference evidence="2 3" key="1">
    <citation type="submission" date="2018-07" db="EMBL/GenBank/DDBJ databases">
        <title>Genomic Encyclopedia of Type Strains, Phase IV (KMG-IV): sequencing the most valuable type-strain genomes for metagenomic binning, comparative biology and taxonomic classification.</title>
        <authorList>
            <person name="Goeker M."/>
        </authorList>
    </citation>
    <scope>NUCLEOTIDE SEQUENCE [LARGE SCALE GENOMIC DNA]</scope>
    <source>
        <strain evidence="2 3">DSM 27016</strain>
    </source>
</reference>
<keyword evidence="1" id="KW-1133">Transmembrane helix</keyword>
<keyword evidence="3" id="KW-1185">Reference proteome</keyword>
<accession>A0A369BHT5</accession>